<dbReference type="AlphaFoldDB" id="A0A803M3C5"/>
<dbReference type="Proteomes" id="UP000596660">
    <property type="component" value="Unplaced"/>
</dbReference>
<name>A0A803M3C5_CHEQI</name>
<evidence type="ECO:0000313" key="1">
    <source>
        <dbReference type="EnsemblPlants" id="AUR62022724-RA:cds"/>
    </source>
</evidence>
<reference evidence="1" key="1">
    <citation type="journal article" date="2017" name="Nature">
        <title>The genome of Chenopodium quinoa.</title>
        <authorList>
            <person name="Jarvis D.E."/>
            <person name="Ho Y.S."/>
            <person name="Lightfoot D.J."/>
            <person name="Schmoeckel S.M."/>
            <person name="Li B."/>
            <person name="Borm T.J.A."/>
            <person name="Ohyanagi H."/>
            <person name="Mineta K."/>
            <person name="Michell C.T."/>
            <person name="Saber N."/>
            <person name="Kharbatia N.M."/>
            <person name="Rupper R.R."/>
            <person name="Sharp A.R."/>
            <person name="Dally N."/>
            <person name="Boughton B.A."/>
            <person name="Woo Y.H."/>
            <person name="Gao G."/>
            <person name="Schijlen E.G.W.M."/>
            <person name="Guo X."/>
            <person name="Momin A.A."/>
            <person name="Negrao S."/>
            <person name="Al-Babili S."/>
            <person name="Gehring C."/>
            <person name="Roessner U."/>
            <person name="Jung C."/>
            <person name="Murphy K."/>
            <person name="Arold S.T."/>
            <person name="Gojobori T."/>
            <person name="van der Linden C.G."/>
            <person name="van Loo E.N."/>
            <person name="Jellen E.N."/>
            <person name="Maughan P.J."/>
            <person name="Tester M."/>
        </authorList>
    </citation>
    <scope>NUCLEOTIDE SEQUENCE [LARGE SCALE GENOMIC DNA]</scope>
    <source>
        <strain evidence="1">cv. PI 614886</strain>
    </source>
</reference>
<protein>
    <submittedName>
        <fullName evidence="1">Uncharacterized protein</fullName>
    </submittedName>
</protein>
<dbReference type="Gramene" id="AUR62022724-RA">
    <property type="protein sequence ID" value="AUR62022724-RA:cds"/>
    <property type="gene ID" value="AUR62022724"/>
</dbReference>
<keyword evidence="2" id="KW-1185">Reference proteome</keyword>
<dbReference type="EnsemblPlants" id="AUR62022724-RA">
    <property type="protein sequence ID" value="AUR62022724-RA:cds"/>
    <property type="gene ID" value="AUR62022724"/>
</dbReference>
<organism evidence="1 2">
    <name type="scientific">Chenopodium quinoa</name>
    <name type="common">Quinoa</name>
    <dbReference type="NCBI Taxonomy" id="63459"/>
    <lineage>
        <taxon>Eukaryota</taxon>
        <taxon>Viridiplantae</taxon>
        <taxon>Streptophyta</taxon>
        <taxon>Embryophyta</taxon>
        <taxon>Tracheophyta</taxon>
        <taxon>Spermatophyta</taxon>
        <taxon>Magnoliopsida</taxon>
        <taxon>eudicotyledons</taxon>
        <taxon>Gunneridae</taxon>
        <taxon>Pentapetalae</taxon>
        <taxon>Caryophyllales</taxon>
        <taxon>Chenopodiaceae</taxon>
        <taxon>Chenopodioideae</taxon>
        <taxon>Atripliceae</taxon>
        <taxon>Chenopodium</taxon>
    </lineage>
</organism>
<proteinExistence type="predicted"/>
<sequence length="79" mass="9004">MFMKDEWVEEKEKGEVVMELMEKAKFEGHLVGLVKMLVKKGQSVELVKEVLEEFLRVFHQLTSTSGVISHAPTSRLALS</sequence>
<accession>A0A803M3C5</accession>
<evidence type="ECO:0000313" key="2">
    <source>
        <dbReference type="Proteomes" id="UP000596660"/>
    </source>
</evidence>
<reference evidence="1" key="2">
    <citation type="submission" date="2021-03" db="UniProtKB">
        <authorList>
            <consortium name="EnsemblPlants"/>
        </authorList>
    </citation>
    <scope>IDENTIFICATION</scope>
</reference>